<proteinExistence type="predicted"/>
<organism evidence="1 2">
    <name type="scientific">Perkinsus olseni</name>
    <name type="common">Perkinsus atlanticus</name>
    <dbReference type="NCBI Taxonomy" id="32597"/>
    <lineage>
        <taxon>Eukaryota</taxon>
        <taxon>Sar</taxon>
        <taxon>Alveolata</taxon>
        <taxon>Perkinsozoa</taxon>
        <taxon>Perkinsea</taxon>
        <taxon>Perkinsida</taxon>
        <taxon>Perkinsidae</taxon>
        <taxon>Perkinsus</taxon>
    </lineage>
</organism>
<comment type="caution">
    <text evidence="1">The sequence shown here is derived from an EMBL/GenBank/DDBJ whole genome shotgun (WGS) entry which is preliminary data.</text>
</comment>
<name>A0A7J6P703_PEROL</name>
<evidence type="ECO:0000313" key="2">
    <source>
        <dbReference type="Proteomes" id="UP000541610"/>
    </source>
</evidence>
<dbReference type="AlphaFoldDB" id="A0A7J6P703"/>
<protein>
    <submittedName>
        <fullName evidence="1">Uncharacterized protein</fullName>
    </submittedName>
</protein>
<evidence type="ECO:0000313" key="1">
    <source>
        <dbReference type="EMBL" id="KAF4691885.1"/>
    </source>
</evidence>
<gene>
    <name evidence="1" type="ORF">FOZ60_014525</name>
</gene>
<dbReference type="Proteomes" id="UP000541610">
    <property type="component" value="Unassembled WGS sequence"/>
</dbReference>
<accession>A0A7J6P703</accession>
<reference evidence="1 2" key="1">
    <citation type="submission" date="2020-04" db="EMBL/GenBank/DDBJ databases">
        <title>Perkinsus olseni comparative genomics.</title>
        <authorList>
            <person name="Bogema D.R."/>
        </authorList>
    </citation>
    <scope>NUCLEOTIDE SEQUENCE [LARGE SCALE GENOMIC DNA]</scope>
    <source>
        <strain evidence="1">00978-12</strain>
    </source>
</reference>
<dbReference type="EMBL" id="JABANP010000069">
    <property type="protein sequence ID" value="KAF4691885.1"/>
    <property type="molecule type" value="Genomic_DNA"/>
</dbReference>
<sequence>MATALNQSLQDVEEAQAAAYENEVVAVDDDAPVDGIAGALREAYVRSYYQLYDLEAARDCENAFLKGEGATLRATGDVGTVATSGSDQELRAGEITSSSLVTLALPQKKREAVDTMSRDGGSVVGAQPQREPIEARAVWAGAKNK</sequence>